<dbReference type="EMBL" id="CAJVQB010055661">
    <property type="protein sequence ID" value="CAG8837349.1"/>
    <property type="molecule type" value="Genomic_DNA"/>
</dbReference>
<feature type="non-terminal residue" evidence="2">
    <location>
        <position position="1"/>
    </location>
</feature>
<feature type="compositionally biased region" description="Polar residues" evidence="1">
    <location>
        <begin position="56"/>
        <end position="67"/>
    </location>
</feature>
<feature type="region of interest" description="Disordered" evidence="1">
    <location>
        <begin position="25"/>
        <end position="67"/>
    </location>
</feature>
<feature type="non-terminal residue" evidence="2">
    <location>
        <position position="67"/>
    </location>
</feature>
<proteinExistence type="predicted"/>
<reference evidence="2 3" key="1">
    <citation type="submission" date="2021-06" db="EMBL/GenBank/DDBJ databases">
        <authorList>
            <person name="Kallberg Y."/>
            <person name="Tangrot J."/>
            <person name="Rosling A."/>
        </authorList>
    </citation>
    <scope>NUCLEOTIDE SEQUENCE [LARGE SCALE GENOMIC DNA]</scope>
    <source>
        <strain evidence="2 3">120-4 pot B 10/14</strain>
    </source>
</reference>
<accession>A0ABN7WPL1</accession>
<dbReference type="Proteomes" id="UP000789901">
    <property type="component" value="Unassembled WGS sequence"/>
</dbReference>
<sequence length="67" mass="7480">EVTSLDKEVVKEISKKSKYVHAFSKSPVQTSKTTTEEVHEISDNSEGFRQYDDPQQETSSTGASSQK</sequence>
<evidence type="ECO:0000313" key="2">
    <source>
        <dbReference type="EMBL" id="CAG8837349.1"/>
    </source>
</evidence>
<protein>
    <submittedName>
        <fullName evidence="2">17515_t:CDS:1</fullName>
    </submittedName>
</protein>
<name>A0ABN7WPL1_GIGMA</name>
<keyword evidence="3" id="KW-1185">Reference proteome</keyword>
<gene>
    <name evidence="2" type="ORF">GMARGA_LOCUS33453</name>
</gene>
<evidence type="ECO:0000256" key="1">
    <source>
        <dbReference type="SAM" id="MobiDB-lite"/>
    </source>
</evidence>
<comment type="caution">
    <text evidence="2">The sequence shown here is derived from an EMBL/GenBank/DDBJ whole genome shotgun (WGS) entry which is preliminary data.</text>
</comment>
<evidence type="ECO:0000313" key="3">
    <source>
        <dbReference type="Proteomes" id="UP000789901"/>
    </source>
</evidence>
<organism evidence="2 3">
    <name type="scientific">Gigaspora margarita</name>
    <dbReference type="NCBI Taxonomy" id="4874"/>
    <lineage>
        <taxon>Eukaryota</taxon>
        <taxon>Fungi</taxon>
        <taxon>Fungi incertae sedis</taxon>
        <taxon>Mucoromycota</taxon>
        <taxon>Glomeromycotina</taxon>
        <taxon>Glomeromycetes</taxon>
        <taxon>Diversisporales</taxon>
        <taxon>Gigasporaceae</taxon>
        <taxon>Gigaspora</taxon>
    </lineage>
</organism>